<evidence type="ECO:0000313" key="2">
    <source>
        <dbReference type="EMBL" id="KHF43080.1"/>
    </source>
</evidence>
<dbReference type="RefSeq" id="WP_037312068.1">
    <property type="nucleotide sequence ID" value="NZ_FOWS01000001.1"/>
</dbReference>
<dbReference type="InterPro" id="IPR015942">
    <property type="entry name" value="Asp/Glu/hydantoin_racemase"/>
</dbReference>
<dbReference type="OrthoDB" id="3784929at2"/>
<comment type="caution">
    <text evidence="2">The sequence shown here is derived from an EMBL/GenBank/DDBJ whole genome shotgun (WGS) entry which is preliminary data.</text>
</comment>
<dbReference type="Gene3D" id="3.40.50.12500">
    <property type="match status" value="1"/>
</dbReference>
<dbReference type="InterPro" id="IPR053714">
    <property type="entry name" value="Iso_Racemase_Enz_sf"/>
</dbReference>
<dbReference type="GO" id="GO:0047661">
    <property type="term" value="F:amino-acid racemase activity"/>
    <property type="evidence" value="ECO:0007669"/>
    <property type="project" value="InterPro"/>
</dbReference>
<dbReference type="Pfam" id="PF01177">
    <property type="entry name" value="Asp_Glu_race"/>
    <property type="match status" value="1"/>
</dbReference>
<sequence>MRALAVTPIHLPEHEIARRQARYDRLAPPGLWVELRDVGPTAPTALDDEEDVRRSERAVTEVLTSTNVGHAGYDIVFPDCVLDPGVPARAASASPRVHGLLKLAAGHLAASGERFGAVVRNEAIATELDRRLKVYGLADYVAGIAVLDLPFEAIADTAAWNAALARAVEGLASSGAGVVLNGCSAVDVDAGPLPARVVDPTALALRLLTIEHGSHR</sequence>
<proteinExistence type="inferred from homology"/>
<dbReference type="AlphaFoldDB" id="A0A837D646"/>
<dbReference type="Proteomes" id="UP000030848">
    <property type="component" value="Unassembled WGS sequence"/>
</dbReference>
<evidence type="ECO:0008006" key="4">
    <source>
        <dbReference type="Google" id="ProtNLM"/>
    </source>
</evidence>
<accession>A0A837D646</accession>
<reference evidence="2 3" key="1">
    <citation type="submission" date="2014-10" db="EMBL/GenBank/DDBJ databases">
        <title>Genome sequence of Micropolyspora internatus JCM3315.</title>
        <authorList>
            <person name="Shin S.-K."/>
            <person name="Yi H."/>
        </authorList>
    </citation>
    <scope>NUCLEOTIDE SEQUENCE [LARGE SCALE GENOMIC DNA]</scope>
    <source>
        <strain evidence="2 3">JCM 3315</strain>
    </source>
</reference>
<gene>
    <name evidence="2" type="ORF">MINT15_32820</name>
</gene>
<organism evidence="2 3">
    <name type="scientific">Saccharomonospora viridis</name>
    <dbReference type="NCBI Taxonomy" id="1852"/>
    <lineage>
        <taxon>Bacteria</taxon>
        <taxon>Bacillati</taxon>
        <taxon>Actinomycetota</taxon>
        <taxon>Actinomycetes</taxon>
        <taxon>Pseudonocardiales</taxon>
        <taxon>Pseudonocardiaceae</taxon>
        <taxon>Saccharomonospora</taxon>
    </lineage>
</organism>
<protein>
    <recommendedName>
        <fullName evidence="4">Hydantoin racemase</fullName>
    </recommendedName>
</protein>
<name>A0A837D646_9PSEU</name>
<evidence type="ECO:0000256" key="1">
    <source>
        <dbReference type="ARBA" id="ARBA00038414"/>
    </source>
</evidence>
<comment type="similarity">
    <text evidence="1">Belongs to the HyuE racemase family.</text>
</comment>
<evidence type="ECO:0000313" key="3">
    <source>
        <dbReference type="Proteomes" id="UP000030848"/>
    </source>
</evidence>
<dbReference type="EMBL" id="JRZE01000006">
    <property type="protein sequence ID" value="KHF43080.1"/>
    <property type="molecule type" value="Genomic_DNA"/>
</dbReference>